<feature type="region of interest" description="Disordered" evidence="5">
    <location>
        <begin position="104"/>
        <end position="146"/>
    </location>
</feature>
<evidence type="ECO:0000259" key="8">
    <source>
        <dbReference type="PROSITE" id="PS50208"/>
    </source>
</evidence>
<dbReference type="PRINTS" id="PR00376">
    <property type="entry name" value="IL1BCENZYME"/>
</dbReference>
<dbReference type="InterPro" id="IPR001309">
    <property type="entry name" value="Pept_C14_p20"/>
</dbReference>
<evidence type="ECO:0000313" key="10">
    <source>
        <dbReference type="Proteomes" id="UP001152320"/>
    </source>
</evidence>
<dbReference type="InterPro" id="IPR011600">
    <property type="entry name" value="Pept_C14_caspase"/>
</dbReference>
<dbReference type="InterPro" id="IPR001875">
    <property type="entry name" value="DED_dom"/>
</dbReference>
<protein>
    <submittedName>
        <fullName evidence="9">Caspase-3</fullName>
    </submittedName>
</protein>
<feature type="domain" description="Caspase family p20" evidence="8">
    <location>
        <begin position="332"/>
        <end position="408"/>
    </location>
</feature>
<evidence type="ECO:0000256" key="2">
    <source>
        <dbReference type="ARBA" id="ARBA00022703"/>
    </source>
</evidence>
<dbReference type="GO" id="GO:0006508">
    <property type="term" value="P:proteolysis"/>
    <property type="evidence" value="ECO:0007669"/>
    <property type="project" value="InterPro"/>
</dbReference>
<keyword evidence="3" id="KW-0677">Repeat</keyword>
<dbReference type="Gene3D" id="1.10.533.10">
    <property type="entry name" value="Death Domain, Fas"/>
    <property type="match status" value="1"/>
</dbReference>
<dbReference type="PANTHER" id="PTHR48169:SF7">
    <property type="entry name" value="CASPASE 10"/>
    <property type="match status" value="1"/>
</dbReference>
<evidence type="ECO:0000256" key="4">
    <source>
        <dbReference type="RuleBase" id="RU003971"/>
    </source>
</evidence>
<dbReference type="Proteomes" id="UP001152320">
    <property type="component" value="Chromosome 7"/>
</dbReference>
<sequence length="519" mass="58292">MSFFRGQSEIHSTLLQDLANNLTDENFQKLKNHCKNEDYGRLGFGQLEKINSPSELFERLQQKAVIKEGNYIKLKNLLKLCENVDAIDLVEKAETDLTQAGKHVEGFPYPGSGAAMQKYGPLTSHDRSQTQTPPPAYSQQPGGQVHHEYMSNVPQQSFGRFPEMTPQQYHVEPIHKSDAFPSMASSHPGYHSGGYRMPPPGNHYNQSNFMTAGNQFVAPHQSPSPMQGVSPGQMPNPNFNQSCGRGNLQMMDDEEYYDMKGGGYILFINNYFKGARGRSSGAGGIGIYDYREGAEKDTEHIRYTCNNHLTNHVLDVEEEVGKNKFWGILDDAYEKLRRGNFSSFILIISSHGIQKKMNDEAFKSERIVLVDDSEVTLEEIKDKFSGANAPFLNGKPKVFIVQACRGDEYGRAVPDKADCSGGQNQNLNEPVQCSRPANADVLEAFATSSGTRAWRNSLEGAWYINHLCRAINENTRRDHFLDLLLRVHNQIAGRVTNTDNPAKQMPCYVTTFTKKFRLI</sequence>
<dbReference type="PANTHER" id="PTHR48169">
    <property type="entry name" value="DED DOMAIN-CONTAINING PROTEIN"/>
    <property type="match status" value="1"/>
</dbReference>
<keyword evidence="2" id="KW-0053">Apoptosis</keyword>
<organism evidence="9 10">
    <name type="scientific">Holothuria leucospilota</name>
    <name type="common">Black long sea cucumber</name>
    <name type="synonym">Mertensiothuria leucospilota</name>
    <dbReference type="NCBI Taxonomy" id="206669"/>
    <lineage>
        <taxon>Eukaryota</taxon>
        <taxon>Metazoa</taxon>
        <taxon>Echinodermata</taxon>
        <taxon>Eleutherozoa</taxon>
        <taxon>Echinozoa</taxon>
        <taxon>Holothuroidea</taxon>
        <taxon>Aspidochirotacea</taxon>
        <taxon>Aspidochirotida</taxon>
        <taxon>Holothuriidae</taxon>
        <taxon>Holothuria</taxon>
    </lineage>
</organism>
<evidence type="ECO:0000259" key="6">
    <source>
        <dbReference type="PROSITE" id="PS50168"/>
    </source>
</evidence>
<name>A0A9Q1C5S0_HOLLE</name>
<dbReference type="InterPro" id="IPR033139">
    <property type="entry name" value="Caspase_cys_AS"/>
</dbReference>
<dbReference type="InterPro" id="IPR002138">
    <property type="entry name" value="Pept_C14_p10"/>
</dbReference>
<reference evidence="9" key="1">
    <citation type="submission" date="2021-10" db="EMBL/GenBank/DDBJ databases">
        <title>Tropical sea cucumber genome reveals ecological adaptation and Cuvierian tubules defense mechanism.</title>
        <authorList>
            <person name="Chen T."/>
        </authorList>
    </citation>
    <scope>NUCLEOTIDE SEQUENCE</scope>
    <source>
        <strain evidence="9">Nanhai2018</strain>
        <tissue evidence="9">Muscle</tissue>
    </source>
</reference>
<dbReference type="SUPFAM" id="SSF52129">
    <property type="entry name" value="Caspase-like"/>
    <property type="match status" value="1"/>
</dbReference>
<evidence type="ECO:0000256" key="1">
    <source>
        <dbReference type="ARBA" id="ARBA00010134"/>
    </source>
</evidence>
<dbReference type="Pfam" id="PF01335">
    <property type="entry name" value="DED"/>
    <property type="match status" value="1"/>
</dbReference>
<dbReference type="PROSITE" id="PS50208">
    <property type="entry name" value="CASPASE_P20"/>
    <property type="match status" value="1"/>
</dbReference>
<dbReference type="InterPro" id="IPR011029">
    <property type="entry name" value="DEATH-like_dom_sf"/>
</dbReference>
<evidence type="ECO:0000259" key="7">
    <source>
        <dbReference type="PROSITE" id="PS50207"/>
    </source>
</evidence>
<dbReference type="GO" id="GO:0005737">
    <property type="term" value="C:cytoplasm"/>
    <property type="evidence" value="ECO:0007669"/>
    <property type="project" value="UniProtKB-ARBA"/>
</dbReference>
<evidence type="ECO:0000256" key="5">
    <source>
        <dbReference type="SAM" id="MobiDB-lite"/>
    </source>
</evidence>
<dbReference type="Gene3D" id="3.40.50.1460">
    <property type="match status" value="1"/>
</dbReference>
<evidence type="ECO:0000313" key="9">
    <source>
        <dbReference type="EMBL" id="KAJ8038887.1"/>
    </source>
</evidence>
<feature type="domain" description="Caspase family p10" evidence="7">
    <location>
        <begin position="436"/>
        <end position="519"/>
    </location>
</feature>
<comment type="similarity">
    <text evidence="1 4">Belongs to the peptidase C14A family.</text>
</comment>
<evidence type="ECO:0000256" key="3">
    <source>
        <dbReference type="ARBA" id="ARBA00022737"/>
    </source>
</evidence>
<dbReference type="InterPro" id="IPR015917">
    <property type="entry name" value="Pept_C14A"/>
</dbReference>
<dbReference type="InterPro" id="IPR029030">
    <property type="entry name" value="Caspase-like_dom_sf"/>
</dbReference>
<dbReference type="OrthoDB" id="10065813at2759"/>
<dbReference type="GO" id="GO:0051604">
    <property type="term" value="P:protein maturation"/>
    <property type="evidence" value="ECO:0007669"/>
    <property type="project" value="UniProtKB-ARBA"/>
</dbReference>
<dbReference type="GO" id="GO:0006915">
    <property type="term" value="P:apoptotic process"/>
    <property type="evidence" value="ECO:0007669"/>
    <property type="project" value="UniProtKB-KW"/>
</dbReference>
<dbReference type="PROSITE" id="PS50168">
    <property type="entry name" value="DED"/>
    <property type="match status" value="1"/>
</dbReference>
<dbReference type="GO" id="GO:0004197">
    <property type="term" value="F:cysteine-type endopeptidase activity"/>
    <property type="evidence" value="ECO:0007669"/>
    <property type="project" value="InterPro"/>
</dbReference>
<comment type="caution">
    <text evidence="9">The sequence shown here is derived from an EMBL/GenBank/DDBJ whole genome shotgun (WGS) entry which is preliminary data.</text>
</comment>
<feature type="domain" description="DED" evidence="6">
    <location>
        <begin position="10"/>
        <end position="92"/>
    </location>
</feature>
<dbReference type="PROSITE" id="PS50207">
    <property type="entry name" value="CASPASE_P10"/>
    <property type="match status" value="1"/>
</dbReference>
<keyword evidence="10" id="KW-1185">Reference proteome</keyword>
<accession>A0A9Q1C5S0</accession>
<dbReference type="Pfam" id="PF00656">
    <property type="entry name" value="Peptidase_C14"/>
    <property type="match status" value="1"/>
</dbReference>
<dbReference type="SUPFAM" id="SSF47986">
    <property type="entry name" value="DEATH domain"/>
    <property type="match status" value="1"/>
</dbReference>
<dbReference type="CDD" id="cd00045">
    <property type="entry name" value="DED"/>
    <property type="match status" value="1"/>
</dbReference>
<feature type="region of interest" description="Disordered" evidence="5">
    <location>
        <begin position="178"/>
        <end position="200"/>
    </location>
</feature>
<dbReference type="PROSITE" id="PS01122">
    <property type="entry name" value="CASPASE_CYS"/>
    <property type="match status" value="1"/>
</dbReference>
<proteinExistence type="inferred from homology"/>
<dbReference type="EMBL" id="JAIZAY010000007">
    <property type="protein sequence ID" value="KAJ8038887.1"/>
    <property type="molecule type" value="Genomic_DNA"/>
</dbReference>
<gene>
    <name evidence="9" type="ORF">HOLleu_16445</name>
</gene>
<dbReference type="SMART" id="SM00115">
    <property type="entry name" value="CASc"/>
    <property type="match status" value="1"/>
</dbReference>
<dbReference type="AlphaFoldDB" id="A0A9Q1C5S0"/>
<dbReference type="GO" id="GO:0042981">
    <property type="term" value="P:regulation of apoptotic process"/>
    <property type="evidence" value="ECO:0007669"/>
    <property type="project" value="InterPro"/>
</dbReference>